<keyword evidence="8" id="KW-1185">Reference proteome</keyword>
<dbReference type="Gramene" id="PGSC0003DMT400056235">
    <property type="protein sequence ID" value="PGSC0003DMT400056235"/>
    <property type="gene ID" value="PGSC0003DMG400021848"/>
</dbReference>
<dbReference type="GO" id="GO:0006952">
    <property type="term" value="P:defense response"/>
    <property type="evidence" value="ECO:0007669"/>
    <property type="project" value="UniProtKB-KW"/>
</dbReference>
<sequence length="296" mass="32788">MLGNNLPSHNDVIQPYKSRNIKRLRLYEPNHEVLQALRGSNIEVMLGIPNSDVKHIASSGEHARWWVEKNVRAFYPDVVGNGISPFTDTSHLTSHLETAMSRIYNSVYFTGLGYNVNVTTSIDMTLMGKSYPPSQAVADPGFRVRGADSLPYAMFTAPNVVVQDGSYQYRNLFDAMVDSVYAALDQIPGRPDQSSIRIVVSETGWPSAGGFGATTDNAATYLRNLIQHAKTGTPRKPVPIETYLFAMFDENNKTPELEKHFGLFSPNKQPKYQLNFGTSDISAETNVTASSLISEM</sequence>
<dbReference type="Pfam" id="PF00332">
    <property type="entry name" value="Glyco_hydro_17"/>
    <property type="match status" value="2"/>
</dbReference>
<dbReference type="eggNOG" id="ENOG502QQ3M">
    <property type="taxonomic scope" value="Eukaryota"/>
</dbReference>
<dbReference type="Proteomes" id="UP000011115">
    <property type="component" value="Unassembled WGS sequence"/>
</dbReference>
<dbReference type="HOGENOM" id="CLU_024953_0_0_1"/>
<organism evidence="7 8">
    <name type="scientific">Solanum tuberosum</name>
    <name type="common">Potato</name>
    <dbReference type="NCBI Taxonomy" id="4113"/>
    <lineage>
        <taxon>Eukaryota</taxon>
        <taxon>Viridiplantae</taxon>
        <taxon>Streptophyta</taxon>
        <taxon>Embryophyta</taxon>
        <taxon>Tracheophyta</taxon>
        <taxon>Spermatophyta</taxon>
        <taxon>Magnoliopsida</taxon>
        <taxon>eudicotyledons</taxon>
        <taxon>Gunneridae</taxon>
        <taxon>Pentapetalae</taxon>
        <taxon>asterids</taxon>
        <taxon>lamiids</taxon>
        <taxon>Solanales</taxon>
        <taxon>Solanaceae</taxon>
        <taxon>Solanoideae</taxon>
        <taxon>Solaneae</taxon>
        <taxon>Solanum</taxon>
    </lineage>
</organism>
<dbReference type="SUPFAM" id="SSF51445">
    <property type="entry name" value="(Trans)glycosidases"/>
    <property type="match status" value="1"/>
</dbReference>
<dbReference type="Gene3D" id="3.20.20.80">
    <property type="entry name" value="Glycosidases"/>
    <property type="match status" value="2"/>
</dbReference>
<dbReference type="AlphaFoldDB" id="M1BZ61"/>
<dbReference type="STRING" id="4113.M1BZ61"/>
<accession>M1BZ61</accession>
<evidence type="ECO:0000256" key="2">
    <source>
        <dbReference type="ARBA" id="ARBA00022801"/>
    </source>
</evidence>
<dbReference type="GO" id="GO:0004553">
    <property type="term" value="F:hydrolase activity, hydrolyzing O-glycosyl compounds"/>
    <property type="evidence" value="ECO:0007669"/>
    <property type="project" value="InterPro"/>
</dbReference>
<evidence type="ECO:0000256" key="5">
    <source>
        <dbReference type="RuleBase" id="RU004335"/>
    </source>
</evidence>
<proteinExistence type="inferred from homology"/>
<dbReference type="InParanoid" id="M1BZ61"/>
<dbReference type="PaxDb" id="4113-PGSC0003DMT400056235"/>
<dbReference type="GO" id="GO:0005975">
    <property type="term" value="P:carbohydrate metabolic process"/>
    <property type="evidence" value="ECO:0007669"/>
    <property type="project" value="InterPro"/>
</dbReference>
<dbReference type="EnsemblPlants" id="PGSC0003DMT400056235">
    <property type="protein sequence ID" value="PGSC0003DMT400056235"/>
    <property type="gene ID" value="PGSC0003DMG400021848"/>
</dbReference>
<dbReference type="PANTHER" id="PTHR32227">
    <property type="entry name" value="GLUCAN ENDO-1,3-BETA-GLUCOSIDASE BG1-RELATED-RELATED"/>
    <property type="match status" value="1"/>
</dbReference>
<dbReference type="InterPro" id="IPR000490">
    <property type="entry name" value="Glyco_hydro_17"/>
</dbReference>
<dbReference type="PROSITE" id="PS00587">
    <property type="entry name" value="GLYCOSYL_HYDROL_F17"/>
    <property type="match status" value="1"/>
</dbReference>
<evidence type="ECO:0000256" key="1">
    <source>
        <dbReference type="ARBA" id="ARBA00008773"/>
    </source>
</evidence>
<name>M1BZ61_SOLTU</name>
<keyword evidence="3" id="KW-0611">Plant defense</keyword>
<dbReference type="OMA" id="WEVIELY"/>
<evidence type="ECO:0000256" key="6">
    <source>
        <dbReference type="RuleBase" id="RU004336"/>
    </source>
</evidence>
<evidence type="ECO:0000313" key="8">
    <source>
        <dbReference type="Proteomes" id="UP000011115"/>
    </source>
</evidence>
<protein>
    <submittedName>
        <fullName evidence="7">Glucan endo-1,3-beta-glucosidase, basic vacuolar isoform GLB</fullName>
    </submittedName>
</protein>
<evidence type="ECO:0000313" key="7">
    <source>
        <dbReference type="EnsemblPlants" id="PGSC0003DMT400056235"/>
    </source>
</evidence>
<dbReference type="InterPro" id="IPR044965">
    <property type="entry name" value="Glyco_hydro_17_plant"/>
</dbReference>
<evidence type="ECO:0000256" key="3">
    <source>
        <dbReference type="ARBA" id="ARBA00022821"/>
    </source>
</evidence>
<keyword evidence="4 6" id="KW-0326">Glycosidase</keyword>
<evidence type="ECO:0000256" key="4">
    <source>
        <dbReference type="ARBA" id="ARBA00023295"/>
    </source>
</evidence>
<dbReference type="SMR" id="M1BZ61"/>
<keyword evidence="2 6" id="KW-0378">Hydrolase</keyword>
<dbReference type="InterPro" id="IPR017853">
    <property type="entry name" value="GH"/>
</dbReference>
<comment type="similarity">
    <text evidence="1 5">Belongs to the glycosyl hydrolase 17 family.</text>
</comment>
<reference evidence="8" key="1">
    <citation type="journal article" date="2011" name="Nature">
        <title>Genome sequence and analysis of the tuber crop potato.</title>
        <authorList>
            <consortium name="The Potato Genome Sequencing Consortium"/>
        </authorList>
    </citation>
    <scope>NUCLEOTIDE SEQUENCE [LARGE SCALE GENOMIC DNA]</scope>
    <source>
        <strain evidence="8">cv. DM1-3 516 R44</strain>
    </source>
</reference>
<reference evidence="7" key="2">
    <citation type="submission" date="2015-06" db="UniProtKB">
        <authorList>
            <consortium name="EnsemblPlants"/>
        </authorList>
    </citation>
    <scope>IDENTIFICATION</scope>
    <source>
        <strain evidence="7">DM1-3 516 R44</strain>
    </source>
</reference>